<dbReference type="InterPro" id="IPR037167">
    <property type="entry name" value="Peptidase_S11_C_sf"/>
</dbReference>
<keyword evidence="9" id="KW-0133">Cell shape</keyword>
<dbReference type="EC" id="3.4.16.4" evidence="4"/>
<evidence type="ECO:0000256" key="13">
    <source>
        <dbReference type="PIRSR" id="PIRSR618044-1"/>
    </source>
</evidence>
<dbReference type="GO" id="GO:0071555">
    <property type="term" value="P:cell wall organization"/>
    <property type="evidence" value="ECO:0007669"/>
    <property type="project" value="UniProtKB-KW"/>
</dbReference>
<accession>A0A1G6LLT6</accession>
<dbReference type="AlphaFoldDB" id="A0A1G6LLT6"/>
<gene>
    <name evidence="18" type="ORF">SAMN04488112_10828</name>
</gene>
<dbReference type="STRING" id="1236220.SAMN04488112_10828"/>
<feature type="signal peptide" evidence="16">
    <location>
        <begin position="1"/>
        <end position="25"/>
    </location>
</feature>
<dbReference type="InterPro" id="IPR015956">
    <property type="entry name" value="Peniciliin-bd_prot_C_sf"/>
</dbReference>
<evidence type="ECO:0000313" key="18">
    <source>
        <dbReference type="EMBL" id="SDC44258.1"/>
    </source>
</evidence>
<evidence type="ECO:0000256" key="12">
    <source>
        <dbReference type="ARBA" id="ARBA00034000"/>
    </source>
</evidence>
<feature type="active site" description="Acyl-ester intermediate" evidence="13">
    <location>
        <position position="64"/>
    </location>
</feature>
<keyword evidence="10" id="KW-0573">Peptidoglycan synthesis</keyword>
<keyword evidence="6" id="KW-0645">Protease</keyword>
<evidence type="ECO:0000259" key="17">
    <source>
        <dbReference type="SMART" id="SM00936"/>
    </source>
</evidence>
<dbReference type="PANTHER" id="PTHR21581">
    <property type="entry name" value="D-ALANYL-D-ALANINE CARBOXYPEPTIDASE"/>
    <property type="match status" value="1"/>
</dbReference>
<comment type="catalytic activity">
    <reaction evidence="12">
        <text>Preferential cleavage: (Ac)2-L-Lys-D-Ala-|-D-Ala. Also transpeptidation of peptidyl-alanyl moieties that are N-acyl substituents of D-alanine.</text>
        <dbReference type="EC" id="3.4.16.4"/>
    </reaction>
</comment>
<keyword evidence="19" id="KW-1185">Reference proteome</keyword>
<dbReference type="RefSeq" id="WP_091568360.1">
    <property type="nucleotide sequence ID" value="NZ_FMZA01000008.1"/>
</dbReference>
<dbReference type="GO" id="GO:0008360">
    <property type="term" value="P:regulation of cell shape"/>
    <property type="evidence" value="ECO:0007669"/>
    <property type="project" value="UniProtKB-KW"/>
</dbReference>
<keyword evidence="5 18" id="KW-0121">Carboxypeptidase</keyword>
<dbReference type="UniPathway" id="UPA00219"/>
<evidence type="ECO:0000256" key="3">
    <source>
        <dbReference type="ARBA" id="ARBA00007164"/>
    </source>
</evidence>
<evidence type="ECO:0000256" key="2">
    <source>
        <dbReference type="ARBA" id="ARBA00004752"/>
    </source>
</evidence>
<dbReference type="OrthoDB" id="9791132at2"/>
<evidence type="ECO:0000256" key="15">
    <source>
        <dbReference type="RuleBase" id="RU004016"/>
    </source>
</evidence>
<organism evidence="18 19">
    <name type="scientific">Melghirimyces thermohalophilus</name>
    <dbReference type="NCBI Taxonomy" id="1236220"/>
    <lineage>
        <taxon>Bacteria</taxon>
        <taxon>Bacillati</taxon>
        <taxon>Bacillota</taxon>
        <taxon>Bacilli</taxon>
        <taxon>Bacillales</taxon>
        <taxon>Thermoactinomycetaceae</taxon>
        <taxon>Melghirimyces</taxon>
    </lineage>
</organism>
<evidence type="ECO:0000256" key="11">
    <source>
        <dbReference type="ARBA" id="ARBA00023316"/>
    </source>
</evidence>
<dbReference type="PANTHER" id="PTHR21581:SF6">
    <property type="entry name" value="TRAFFICKING PROTEIN PARTICLE COMPLEX SUBUNIT 12"/>
    <property type="match status" value="1"/>
</dbReference>
<keyword evidence="7 16" id="KW-0732">Signal</keyword>
<dbReference type="SMART" id="SM00936">
    <property type="entry name" value="PBP5_C"/>
    <property type="match status" value="1"/>
</dbReference>
<feature type="chain" id="PRO_5011631772" description="serine-type D-Ala-D-Ala carboxypeptidase" evidence="16">
    <location>
        <begin position="26"/>
        <end position="394"/>
    </location>
</feature>
<keyword evidence="8" id="KW-0378">Hydrolase</keyword>
<evidence type="ECO:0000256" key="14">
    <source>
        <dbReference type="PIRSR" id="PIRSR618044-2"/>
    </source>
</evidence>
<evidence type="ECO:0000256" key="10">
    <source>
        <dbReference type="ARBA" id="ARBA00022984"/>
    </source>
</evidence>
<evidence type="ECO:0000313" key="19">
    <source>
        <dbReference type="Proteomes" id="UP000199387"/>
    </source>
</evidence>
<evidence type="ECO:0000256" key="9">
    <source>
        <dbReference type="ARBA" id="ARBA00022960"/>
    </source>
</evidence>
<dbReference type="InterPro" id="IPR001967">
    <property type="entry name" value="Peptidase_S11_N"/>
</dbReference>
<dbReference type="EMBL" id="FMZA01000008">
    <property type="protein sequence ID" value="SDC44258.1"/>
    <property type="molecule type" value="Genomic_DNA"/>
</dbReference>
<sequence>MRSRVCVWALLLCLPLTVLPKHAWASEKGLAPKAKSAILLDADTGTVLYEKNSGEKLPPASITKIMTLLLVMEALEKGKISYSDKVRVSEYASSMGGSQIYLETGEQMELKDLLKAVAVASANDASVALAEHIAGTEDAFVDMMNKRAKELGMKDTRFQNPNGLPADDHYTTAKDVAIMSRELLKHEQVTRYTRIYDDHLRKGTKNPFWLVNTNRLVKFYEGMDGLKTGFTDKAKYCLSATAKRKDFRVVAVVMGEPDAKARNQEITRMLDYAFNQFTNRVVYKRGEWIGHLRVDKGEKNRIEVRAPRQFSVLMRKGESPDDYQTRVEWKNVHAPVRQGQVLGTVKVIKDGKTLSELKLLSAREIPRAGLWKTLKRTMGAMLFIPEVAPAEPGT</sequence>
<dbReference type="SUPFAM" id="SSF69189">
    <property type="entry name" value="Penicillin-binding protein associated domain"/>
    <property type="match status" value="1"/>
</dbReference>
<dbReference type="GO" id="GO:0009252">
    <property type="term" value="P:peptidoglycan biosynthetic process"/>
    <property type="evidence" value="ECO:0007669"/>
    <property type="project" value="UniProtKB-UniPathway"/>
</dbReference>
<evidence type="ECO:0000256" key="1">
    <source>
        <dbReference type="ARBA" id="ARBA00003217"/>
    </source>
</evidence>
<dbReference type="Pfam" id="PF00768">
    <property type="entry name" value="Peptidase_S11"/>
    <property type="match status" value="1"/>
</dbReference>
<dbReference type="Gene3D" id="3.40.710.10">
    <property type="entry name" value="DD-peptidase/beta-lactamase superfamily"/>
    <property type="match status" value="1"/>
</dbReference>
<feature type="active site" description="Acyl-ester intermediate" evidence="13">
    <location>
        <position position="61"/>
    </location>
</feature>
<dbReference type="InterPro" id="IPR012907">
    <property type="entry name" value="Peptidase_S11_C"/>
</dbReference>
<evidence type="ECO:0000256" key="7">
    <source>
        <dbReference type="ARBA" id="ARBA00022729"/>
    </source>
</evidence>
<comment type="similarity">
    <text evidence="3 15">Belongs to the peptidase S11 family.</text>
</comment>
<dbReference type="GO" id="GO:0006508">
    <property type="term" value="P:proteolysis"/>
    <property type="evidence" value="ECO:0007669"/>
    <property type="project" value="UniProtKB-KW"/>
</dbReference>
<comment type="pathway">
    <text evidence="2">Cell wall biogenesis; peptidoglycan biosynthesis.</text>
</comment>
<dbReference type="SUPFAM" id="SSF56601">
    <property type="entry name" value="beta-lactamase/transpeptidase-like"/>
    <property type="match status" value="1"/>
</dbReference>
<keyword evidence="11" id="KW-0961">Cell wall biogenesis/degradation</keyword>
<evidence type="ECO:0000256" key="5">
    <source>
        <dbReference type="ARBA" id="ARBA00022645"/>
    </source>
</evidence>
<comment type="function">
    <text evidence="1">Removes C-terminal D-alanyl residues from sugar-peptide cell wall precursors.</text>
</comment>
<dbReference type="InterPro" id="IPR012338">
    <property type="entry name" value="Beta-lactam/transpept-like"/>
</dbReference>
<evidence type="ECO:0000256" key="8">
    <source>
        <dbReference type="ARBA" id="ARBA00022801"/>
    </source>
</evidence>
<evidence type="ECO:0000256" key="6">
    <source>
        <dbReference type="ARBA" id="ARBA00022670"/>
    </source>
</evidence>
<name>A0A1G6LLT6_9BACL</name>
<dbReference type="Proteomes" id="UP000199387">
    <property type="component" value="Unassembled WGS sequence"/>
</dbReference>
<dbReference type="Gene3D" id="2.60.410.10">
    <property type="entry name" value="D-Ala-D-Ala carboxypeptidase, C-terminal domain"/>
    <property type="match status" value="1"/>
</dbReference>
<evidence type="ECO:0000256" key="4">
    <source>
        <dbReference type="ARBA" id="ARBA00012448"/>
    </source>
</evidence>
<feature type="active site" evidence="13">
    <location>
        <position position="121"/>
    </location>
</feature>
<dbReference type="GO" id="GO:0009002">
    <property type="term" value="F:serine-type D-Ala-D-Ala carboxypeptidase activity"/>
    <property type="evidence" value="ECO:0007669"/>
    <property type="project" value="UniProtKB-EC"/>
</dbReference>
<evidence type="ECO:0000256" key="16">
    <source>
        <dbReference type="SAM" id="SignalP"/>
    </source>
</evidence>
<proteinExistence type="inferred from homology"/>
<dbReference type="Pfam" id="PF07943">
    <property type="entry name" value="PBP5_C"/>
    <property type="match status" value="1"/>
</dbReference>
<feature type="binding site" evidence="14">
    <location>
        <position position="227"/>
    </location>
    <ligand>
        <name>substrate</name>
    </ligand>
</feature>
<protein>
    <recommendedName>
        <fullName evidence="4">serine-type D-Ala-D-Ala carboxypeptidase</fullName>
        <ecNumber evidence="4">3.4.16.4</ecNumber>
    </recommendedName>
</protein>
<feature type="domain" description="Peptidase S11 D-Ala-D-Ala carboxypeptidase A C-terminal" evidence="17">
    <location>
        <begin position="277"/>
        <end position="367"/>
    </location>
</feature>
<reference evidence="18 19" key="1">
    <citation type="submission" date="2016-10" db="EMBL/GenBank/DDBJ databases">
        <authorList>
            <person name="de Groot N.N."/>
        </authorList>
    </citation>
    <scope>NUCLEOTIDE SEQUENCE [LARGE SCALE GENOMIC DNA]</scope>
    <source>
        <strain evidence="18 19">DSM 45514</strain>
    </source>
</reference>
<dbReference type="InterPro" id="IPR018044">
    <property type="entry name" value="Peptidase_S11"/>
</dbReference>
<dbReference type="PRINTS" id="PR00725">
    <property type="entry name" value="DADACBPTASE1"/>
</dbReference>